<dbReference type="SMART" id="SM01321">
    <property type="entry name" value="Y1_Tnp"/>
    <property type="match status" value="1"/>
</dbReference>
<evidence type="ECO:0000313" key="3">
    <source>
        <dbReference type="Proteomes" id="UP000199021"/>
    </source>
</evidence>
<dbReference type="Pfam" id="PF01797">
    <property type="entry name" value="Y1_Tnp"/>
    <property type="match status" value="1"/>
</dbReference>
<dbReference type="InterPro" id="IPR052715">
    <property type="entry name" value="RAYT_transposase"/>
</dbReference>
<dbReference type="OrthoDB" id="9794403at2"/>
<dbReference type="GO" id="GO:0043565">
    <property type="term" value="F:sequence-specific DNA binding"/>
    <property type="evidence" value="ECO:0007669"/>
    <property type="project" value="TreeGrafter"/>
</dbReference>
<organism evidence="2 3">
    <name type="scientific">Neolewinella agarilytica</name>
    <dbReference type="NCBI Taxonomy" id="478744"/>
    <lineage>
        <taxon>Bacteria</taxon>
        <taxon>Pseudomonadati</taxon>
        <taxon>Bacteroidota</taxon>
        <taxon>Saprospiria</taxon>
        <taxon>Saprospirales</taxon>
        <taxon>Lewinellaceae</taxon>
        <taxon>Neolewinella</taxon>
    </lineage>
</organism>
<dbReference type="EMBL" id="FOFB01000009">
    <property type="protein sequence ID" value="SEQ41273.1"/>
    <property type="molecule type" value="Genomic_DNA"/>
</dbReference>
<accession>A0A1H9FUS9</accession>
<feature type="domain" description="Transposase IS200-like" evidence="1">
    <location>
        <begin position="82"/>
        <end position="188"/>
    </location>
</feature>
<dbReference type="RefSeq" id="WP_090167877.1">
    <property type="nucleotide sequence ID" value="NZ_FOFB01000009.1"/>
</dbReference>
<gene>
    <name evidence="2" type="ORF">SAMN05444359_10998</name>
</gene>
<dbReference type="Proteomes" id="UP000199021">
    <property type="component" value="Unassembled WGS sequence"/>
</dbReference>
<keyword evidence="3" id="KW-1185">Reference proteome</keyword>
<evidence type="ECO:0000313" key="2">
    <source>
        <dbReference type="EMBL" id="SEQ41273.1"/>
    </source>
</evidence>
<dbReference type="InterPro" id="IPR002686">
    <property type="entry name" value="Transposase_17"/>
</dbReference>
<dbReference type="AlphaFoldDB" id="A0A1H9FUS9"/>
<name>A0A1H9FUS9_9BACT</name>
<evidence type="ECO:0000259" key="1">
    <source>
        <dbReference type="SMART" id="SM01321"/>
    </source>
</evidence>
<dbReference type="InParanoid" id="A0A1H9FUS9"/>
<dbReference type="PANTHER" id="PTHR36966:SF1">
    <property type="entry name" value="REP-ASSOCIATED TYROSINE TRANSPOSASE"/>
    <property type="match status" value="1"/>
</dbReference>
<dbReference type="SUPFAM" id="SSF143422">
    <property type="entry name" value="Transposase IS200-like"/>
    <property type="match status" value="1"/>
</dbReference>
<dbReference type="STRING" id="478744.SAMN05444359_10998"/>
<sequence>MNTRPITHQLVHITYRLFDSINSLALAELGEQFEHASNEVKARYHQRDRQPTSLRHQAYRAEMRQVNMAYYLSYERLLDGMTDGPFFLADPRAKKIVIDSWLHIGRQYDLSIYAICVMSNHVHVLLRANDVNACIDLEMLMERHKRFTGRKINELHDAKGRRVWAEDPFDKDVRHGKFGLVLNYILNNPKKAGITDDILNFSGTWWDPRLEQEYITPLRRTQRSACGRPKRAPHPI</sequence>
<dbReference type="PANTHER" id="PTHR36966">
    <property type="entry name" value="REP-ASSOCIATED TYROSINE TRANSPOSASE"/>
    <property type="match status" value="1"/>
</dbReference>
<proteinExistence type="predicted"/>
<dbReference type="Gene3D" id="3.30.70.1290">
    <property type="entry name" value="Transposase IS200-like"/>
    <property type="match status" value="1"/>
</dbReference>
<protein>
    <submittedName>
        <fullName evidence="2">Transposase IS200 like</fullName>
    </submittedName>
</protein>
<dbReference type="GO" id="GO:0006313">
    <property type="term" value="P:DNA transposition"/>
    <property type="evidence" value="ECO:0007669"/>
    <property type="project" value="InterPro"/>
</dbReference>
<reference evidence="3" key="1">
    <citation type="submission" date="2016-10" db="EMBL/GenBank/DDBJ databases">
        <authorList>
            <person name="Varghese N."/>
            <person name="Submissions S."/>
        </authorList>
    </citation>
    <scope>NUCLEOTIDE SEQUENCE [LARGE SCALE GENOMIC DNA]</scope>
    <source>
        <strain evidence="3">DSM 24740</strain>
    </source>
</reference>
<dbReference type="InterPro" id="IPR036515">
    <property type="entry name" value="Transposase_17_sf"/>
</dbReference>
<dbReference type="GO" id="GO:0004803">
    <property type="term" value="F:transposase activity"/>
    <property type="evidence" value="ECO:0007669"/>
    <property type="project" value="InterPro"/>
</dbReference>